<dbReference type="PROSITE" id="PS50158">
    <property type="entry name" value="ZF_CCHC"/>
    <property type="match status" value="1"/>
</dbReference>
<dbReference type="PANTHER" id="PTHR31286:SF178">
    <property type="entry name" value="DUF4283 DOMAIN-CONTAINING PROTEIN"/>
    <property type="match status" value="1"/>
</dbReference>
<evidence type="ECO:0000256" key="2">
    <source>
        <dbReference type="SAM" id="MobiDB-lite"/>
    </source>
</evidence>
<dbReference type="InterPro" id="IPR025558">
    <property type="entry name" value="DUF4283"/>
</dbReference>
<keyword evidence="5" id="KW-1185">Reference proteome</keyword>
<evidence type="ECO:0000256" key="1">
    <source>
        <dbReference type="PROSITE-ProRule" id="PRU00047"/>
    </source>
</evidence>
<feature type="compositionally biased region" description="Pro residues" evidence="2">
    <location>
        <begin position="257"/>
        <end position="276"/>
    </location>
</feature>
<dbReference type="InterPro" id="IPR025836">
    <property type="entry name" value="Zn_knuckle_CX2CX4HX4C"/>
</dbReference>
<keyword evidence="1" id="KW-0862">Zinc</keyword>
<evidence type="ECO:0000259" key="3">
    <source>
        <dbReference type="PROSITE" id="PS50158"/>
    </source>
</evidence>
<accession>A0ABD3EBK3</accession>
<comment type="caution">
    <text evidence="4">The sequence shown here is derived from an EMBL/GenBank/DDBJ whole genome shotgun (WGS) entry which is preliminary data.</text>
</comment>
<feature type="compositionally biased region" description="Polar residues" evidence="2">
    <location>
        <begin position="391"/>
        <end position="408"/>
    </location>
</feature>
<feature type="domain" description="CCHC-type" evidence="3">
    <location>
        <begin position="192"/>
        <end position="205"/>
    </location>
</feature>
<dbReference type="Pfam" id="PF14111">
    <property type="entry name" value="DUF4283"/>
    <property type="match status" value="1"/>
</dbReference>
<organism evidence="4 5">
    <name type="scientific">Castilleja foliolosa</name>
    <dbReference type="NCBI Taxonomy" id="1961234"/>
    <lineage>
        <taxon>Eukaryota</taxon>
        <taxon>Viridiplantae</taxon>
        <taxon>Streptophyta</taxon>
        <taxon>Embryophyta</taxon>
        <taxon>Tracheophyta</taxon>
        <taxon>Spermatophyta</taxon>
        <taxon>Magnoliopsida</taxon>
        <taxon>eudicotyledons</taxon>
        <taxon>Gunneridae</taxon>
        <taxon>Pentapetalae</taxon>
        <taxon>asterids</taxon>
        <taxon>lamiids</taxon>
        <taxon>Lamiales</taxon>
        <taxon>Orobanchaceae</taxon>
        <taxon>Pedicularideae</taxon>
        <taxon>Castillejinae</taxon>
        <taxon>Castilleja</taxon>
    </lineage>
</organism>
<dbReference type="Pfam" id="PF14392">
    <property type="entry name" value="zf-CCHC_4"/>
    <property type="match status" value="1"/>
</dbReference>
<dbReference type="InterPro" id="IPR001878">
    <property type="entry name" value="Znf_CCHC"/>
</dbReference>
<protein>
    <recommendedName>
        <fullName evidence="3">CCHC-type domain-containing protein</fullName>
    </recommendedName>
</protein>
<feature type="compositionally biased region" description="Polar residues" evidence="2">
    <location>
        <begin position="293"/>
        <end position="302"/>
    </location>
</feature>
<dbReference type="InterPro" id="IPR040256">
    <property type="entry name" value="At4g02000-like"/>
</dbReference>
<keyword evidence="1" id="KW-0479">Metal-binding</keyword>
<proteinExistence type="predicted"/>
<dbReference type="GO" id="GO:0008270">
    <property type="term" value="F:zinc ion binding"/>
    <property type="evidence" value="ECO:0007669"/>
    <property type="project" value="UniProtKB-KW"/>
</dbReference>
<evidence type="ECO:0000313" key="5">
    <source>
        <dbReference type="Proteomes" id="UP001632038"/>
    </source>
</evidence>
<dbReference type="AlphaFoldDB" id="A0ABD3EBK3"/>
<keyword evidence="1" id="KW-0863">Zinc-finger</keyword>
<evidence type="ECO:0000313" key="4">
    <source>
        <dbReference type="EMBL" id="KAL3651825.1"/>
    </source>
</evidence>
<gene>
    <name evidence="4" type="ORF">CASFOL_004827</name>
</gene>
<dbReference type="EMBL" id="JAVIJP010000006">
    <property type="protein sequence ID" value="KAL3651825.1"/>
    <property type="molecule type" value="Genomic_DNA"/>
</dbReference>
<reference evidence="5" key="1">
    <citation type="journal article" date="2024" name="IScience">
        <title>Strigolactones Initiate the Formation of Haustorium-like Structures in Castilleja.</title>
        <authorList>
            <person name="Buerger M."/>
            <person name="Peterson D."/>
            <person name="Chory J."/>
        </authorList>
    </citation>
    <scope>NUCLEOTIDE SEQUENCE [LARGE SCALE GENOMIC DNA]</scope>
</reference>
<dbReference type="Proteomes" id="UP001632038">
    <property type="component" value="Unassembled WGS sequence"/>
</dbReference>
<name>A0ABD3EBK3_9LAMI</name>
<feature type="region of interest" description="Disordered" evidence="2">
    <location>
        <begin position="235"/>
        <end position="312"/>
    </location>
</feature>
<sequence>MVFSPFTFSIPPSTPSSAMNPDTNIPALSSMSIKPPLECSVPNLTNIEKETTLVVKFLSPKPVNMNAFKSTITKAWNQSDKISTNLLADNTMAFIFESEQDIEKVCKSSWTFRDHQLVIARWPPDKALSEIDLTKTNLWIHAFGIPPKMEKSLRMQVEIDTSKPFSDSMIFAIQGTKKLMLELRYECTSDICFKCGRLGHRAVTCNFPIDDGNGNLEPEIFGPWLKFENQHIPNPKFNPLSTPEKFPSRFINTPSQTSPPPPPPSEENPNSPPTKNPDPNSKNSLSYPVKIPDTTSGQNQLTVDKPQNIPNTETHQPLHIILSADYATQSAYLDRIDKDEAIFSLPDCNLINSELSFVSQGLYGKFTPENSPHPSHGDKYVEELRQRDSPDTSLKTTIENRFSSDNPA</sequence>
<dbReference type="PANTHER" id="PTHR31286">
    <property type="entry name" value="GLYCINE-RICH CELL WALL STRUCTURAL PROTEIN 1.8-LIKE"/>
    <property type="match status" value="1"/>
</dbReference>
<feature type="region of interest" description="Disordered" evidence="2">
    <location>
        <begin position="385"/>
        <end position="408"/>
    </location>
</feature>